<dbReference type="AlphaFoldDB" id="A0A4Y2VJS3"/>
<dbReference type="EMBL" id="BGPR01047634">
    <property type="protein sequence ID" value="GBO24688.1"/>
    <property type="molecule type" value="Genomic_DNA"/>
</dbReference>
<dbReference type="Proteomes" id="UP000499080">
    <property type="component" value="Unassembled WGS sequence"/>
</dbReference>
<comment type="caution">
    <text evidence="2">The sequence shown here is derived from an EMBL/GenBank/DDBJ whole genome shotgun (WGS) entry which is preliminary data.</text>
</comment>
<reference evidence="2 3" key="1">
    <citation type="journal article" date="2019" name="Sci. Rep.">
        <title>Orb-weaving spider Araneus ventricosus genome elucidates the spidroin gene catalogue.</title>
        <authorList>
            <person name="Kono N."/>
            <person name="Nakamura H."/>
            <person name="Ohtoshi R."/>
            <person name="Moran D.A.P."/>
            <person name="Shinohara A."/>
            <person name="Yoshida Y."/>
            <person name="Fujiwara M."/>
            <person name="Mori M."/>
            <person name="Tomita M."/>
            <person name="Arakawa K."/>
        </authorList>
    </citation>
    <scope>NUCLEOTIDE SEQUENCE [LARGE SCALE GENOMIC DNA]</scope>
</reference>
<keyword evidence="3" id="KW-1185">Reference proteome</keyword>
<organism evidence="2 3">
    <name type="scientific">Araneus ventricosus</name>
    <name type="common">Orbweaver spider</name>
    <name type="synonym">Epeira ventricosa</name>
    <dbReference type="NCBI Taxonomy" id="182803"/>
    <lineage>
        <taxon>Eukaryota</taxon>
        <taxon>Metazoa</taxon>
        <taxon>Ecdysozoa</taxon>
        <taxon>Arthropoda</taxon>
        <taxon>Chelicerata</taxon>
        <taxon>Arachnida</taxon>
        <taxon>Araneae</taxon>
        <taxon>Araneomorphae</taxon>
        <taxon>Entelegynae</taxon>
        <taxon>Araneoidea</taxon>
        <taxon>Araneidae</taxon>
        <taxon>Araneus</taxon>
    </lineage>
</organism>
<evidence type="ECO:0000313" key="3">
    <source>
        <dbReference type="Proteomes" id="UP000499080"/>
    </source>
</evidence>
<evidence type="ECO:0000313" key="2">
    <source>
        <dbReference type="EMBL" id="GBO24688.1"/>
    </source>
</evidence>
<protein>
    <submittedName>
        <fullName evidence="2">Uncharacterized protein</fullName>
    </submittedName>
</protein>
<accession>A0A4Y2VJS3</accession>
<dbReference type="EMBL" id="BGPR01046232">
    <property type="protein sequence ID" value="GBO23204.1"/>
    <property type="molecule type" value="Genomic_DNA"/>
</dbReference>
<name>A0A4Y2VJS3_ARAVE</name>
<proteinExistence type="predicted"/>
<evidence type="ECO:0000313" key="1">
    <source>
        <dbReference type="EMBL" id="GBO23204.1"/>
    </source>
</evidence>
<gene>
    <name evidence="1" type="ORF">AVEN_140377_1</name>
    <name evidence="2" type="ORF">AVEN_169146_1</name>
</gene>
<sequence>MRSARCFPCGIENLFVSHNADSIRKGKRLRKLVAEVETDKDPEFDSEDNGSEEIFEDMGRSGPIFTGSVSHDRCVCGDEGDPNLYATYFPLTKPFRFTKPSTENLWTWCENIASDKRSLARLMSIMKILQE</sequence>